<dbReference type="Gene3D" id="6.10.250.690">
    <property type="match status" value="1"/>
</dbReference>
<dbReference type="GO" id="GO:0006355">
    <property type="term" value="P:regulation of DNA-templated transcription"/>
    <property type="evidence" value="ECO:0007669"/>
    <property type="project" value="InterPro"/>
</dbReference>
<evidence type="ECO:0000256" key="3">
    <source>
        <dbReference type="PROSITE-ProRule" id="PRU01091"/>
    </source>
</evidence>
<name>A0A2T1C134_9CYAN</name>
<dbReference type="SUPFAM" id="SSF52172">
    <property type="entry name" value="CheY-like"/>
    <property type="match status" value="3"/>
</dbReference>
<dbReference type="GO" id="GO:0032993">
    <property type="term" value="C:protein-DNA complex"/>
    <property type="evidence" value="ECO:0007669"/>
    <property type="project" value="TreeGrafter"/>
</dbReference>
<dbReference type="PROSITE" id="PS51755">
    <property type="entry name" value="OMPR_PHOB"/>
    <property type="match status" value="1"/>
</dbReference>
<protein>
    <submittedName>
        <fullName evidence="6">Multi-component transcriptional regulator</fullName>
    </submittedName>
</protein>
<dbReference type="InterPro" id="IPR001867">
    <property type="entry name" value="OmpR/PhoB-type_DNA-bd"/>
</dbReference>
<feature type="domain" description="Response regulatory" evidence="4">
    <location>
        <begin position="358"/>
        <end position="474"/>
    </location>
</feature>
<dbReference type="Gene3D" id="1.10.10.10">
    <property type="entry name" value="Winged helix-like DNA-binding domain superfamily/Winged helix DNA-binding domain"/>
    <property type="match status" value="1"/>
</dbReference>
<evidence type="ECO:0000256" key="2">
    <source>
        <dbReference type="PROSITE-ProRule" id="PRU00169"/>
    </source>
</evidence>
<dbReference type="PANTHER" id="PTHR48111">
    <property type="entry name" value="REGULATOR OF RPOS"/>
    <property type="match status" value="1"/>
</dbReference>
<reference evidence="6 7" key="1">
    <citation type="submission" date="2018-02" db="EMBL/GenBank/DDBJ databases">
        <authorList>
            <person name="Cohen D.B."/>
            <person name="Kent A.D."/>
        </authorList>
    </citation>
    <scope>NUCLEOTIDE SEQUENCE [LARGE SCALE GENOMIC DNA]</scope>
    <source>
        <strain evidence="6 7">CCAP 1448/3</strain>
    </source>
</reference>
<dbReference type="SMART" id="SM00448">
    <property type="entry name" value="REC"/>
    <property type="match status" value="3"/>
</dbReference>
<dbReference type="SUPFAM" id="SSF46894">
    <property type="entry name" value="C-terminal effector domain of the bipartite response regulators"/>
    <property type="match status" value="1"/>
</dbReference>
<dbReference type="Proteomes" id="UP000238762">
    <property type="component" value="Unassembled WGS sequence"/>
</dbReference>
<evidence type="ECO:0000313" key="6">
    <source>
        <dbReference type="EMBL" id="PSB01980.1"/>
    </source>
</evidence>
<dbReference type="InterPro" id="IPR036388">
    <property type="entry name" value="WH-like_DNA-bd_sf"/>
</dbReference>
<dbReference type="InterPro" id="IPR039420">
    <property type="entry name" value="WalR-like"/>
</dbReference>
<dbReference type="SMART" id="SM00862">
    <property type="entry name" value="Trans_reg_C"/>
    <property type="match status" value="1"/>
</dbReference>
<feature type="domain" description="Response regulatory" evidence="4">
    <location>
        <begin position="482"/>
        <end position="598"/>
    </location>
</feature>
<keyword evidence="1 3" id="KW-0238">DNA-binding</keyword>
<dbReference type="PANTHER" id="PTHR48111:SF15">
    <property type="entry name" value="OMPR SUBFAMILY"/>
    <property type="match status" value="1"/>
</dbReference>
<reference evidence="6 7" key="2">
    <citation type="submission" date="2018-03" db="EMBL/GenBank/DDBJ databases">
        <title>The ancient ancestry and fast evolution of plastids.</title>
        <authorList>
            <person name="Moore K.R."/>
            <person name="Magnabosco C."/>
            <person name="Momper L."/>
            <person name="Gold D.A."/>
            <person name="Bosak T."/>
            <person name="Fournier G.P."/>
        </authorList>
    </citation>
    <scope>NUCLEOTIDE SEQUENCE [LARGE SCALE GENOMIC DNA]</scope>
    <source>
        <strain evidence="6 7">CCAP 1448/3</strain>
    </source>
</reference>
<dbReference type="SUPFAM" id="SSF47226">
    <property type="entry name" value="Histidine-containing phosphotransfer domain, HPT domain"/>
    <property type="match status" value="1"/>
</dbReference>
<feature type="DNA-binding region" description="OmpR/PhoB-type" evidence="3">
    <location>
        <begin position="132"/>
        <end position="231"/>
    </location>
</feature>
<dbReference type="CDD" id="cd00156">
    <property type="entry name" value="REC"/>
    <property type="match status" value="1"/>
</dbReference>
<feature type="domain" description="OmpR/PhoB-type" evidence="5">
    <location>
        <begin position="132"/>
        <end position="231"/>
    </location>
</feature>
<dbReference type="InterPro" id="IPR016032">
    <property type="entry name" value="Sig_transdc_resp-reg_C-effctor"/>
</dbReference>
<accession>A0A2T1C134</accession>
<evidence type="ECO:0000313" key="7">
    <source>
        <dbReference type="Proteomes" id="UP000238762"/>
    </source>
</evidence>
<gene>
    <name evidence="6" type="ORF">C7B64_15390</name>
</gene>
<dbReference type="GO" id="GO:0005829">
    <property type="term" value="C:cytosol"/>
    <property type="evidence" value="ECO:0007669"/>
    <property type="project" value="TreeGrafter"/>
</dbReference>
<feature type="modified residue" description="4-aspartylphosphate" evidence="2">
    <location>
        <position position="51"/>
    </location>
</feature>
<dbReference type="AlphaFoldDB" id="A0A2T1C134"/>
<dbReference type="InterPro" id="IPR011006">
    <property type="entry name" value="CheY-like_superfamily"/>
</dbReference>
<evidence type="ECO:0000259" key="5">
    <source>
        <dbReference type="PROSITE" id="PS51755"/>
    </source>
</evidence>
<feature type="modified residue" description="4-aspartylphosphate" evidence="2">
    <location>
        <position position="531"/>
    </location>
</feature>
<sequence length="617" mass="67966">MKILLVENDTLLGASLIKVLKVNHYAIDLAGDGQIGLDLATTVEYDSIVIDVQIPKLDGISLCRQLRSQGYRQPIVLLIGDDSDAVAIAGFDAGADDYICKPYVPEVLLARMRTLLRRSGAIAATISSQNSRATLTWGKLCLDLDSGRVTFGEQIIILTATEYKLLELLLRNPNRIFSRSAILDRLWGFDDAPTDRAINTHIKDLRKKLKAGGLSEEMIETVYGMGYRLKPAPQPPSQTEALSALARVSAEYRSALETQVTLLERAKTALLTGSLEPELRAAAKHEAHKLAGSLGLFGYPQGSKLARSIEHLLLSDRLFPPEDITRFSELVILLQQDIAKTPSTSLSSSTSASSSTHEVLAIDDDATLTERLKAEAEAWGFNLKIATNPAIARWRLAKSTPDVVLLDLSFPESEENGLTLLREISEQWADLPIIVFTSKDDLSDRLAASRLGARQFLHKSATIEQIFQAIRLVLPKPQPTAKILIVDDDPAMLALLSAMLTPWGLEIVTLSEPQHFWNVLVTTSPDLILLDLEMPQVSGLELCQVVRQDVKWGDVPILVVTAHTDTEALQQAFGVGADDFITKPVLEPELVTRILSRIERNRLQPRTENKSSTEENQ</sequence>
<dbReference type="RefSeq" id="WP_106289545.1">
    <property type="nucleotide sequence ID" value="NZ_CAWNTC010000106.1"/>
</dbReference>
<proteinExistence type="predicted"/>
<evidence type="ECO:0000256" key="1">
    <source>
        <dbReference type="ARBA" id="ARBA00023125"/>
    </source>
</evidence>
<dbReference type="CDD" id="cd00383">
    <property type="entry name" value="trans_reg_C"/>
    <property type="match status" value="1"/>
</dbReference>
<dbReference type="Pfam" id="PF00072">
    <property type="entry name" value="Response_reg"/>
    <property type="match status" value="3"/>
</dbReference>
<feature type="domain" description="Response regulatory" evidence="4">
    <location>
        <begin position="2"/>
        <end position="116"/>
    </location>
</feature>
<dbReference type="GO" id="GO:0000156">
    <property type="term" value="F:phosphorelay response regulator activity"/>
    <property type="evidence" value="ECO:0007669"/>
    <property type="project" value="TreeGrafter"/>
</dbReference>
<comment type="caution">
    <text evidence="6">The sequence shown here is derived from an EMBL/GenBank/DDBJ whole genome shotgun (WGS) entry which is preliminary data.</text>
</comment>
<dbReference type="Pfam" id="PF01627">
    <property type="entry name" value="Hpt"/>
    <property type="match status" value="1"/>
</dbReference>
<dbReference type="PROSITE" id="PS50110">
    <property type="entry name" value="RESPONSE_REGULATORY"/>
    <property type="match status" value="3"/>
</dbReference>
<dbReference type="EMBL" id="PVWJ01000078">
    <property type="protein sequence ID" value="PSB01980.1"/>
    <property type="molecule type" value="Genomic_DNA"/>
</dbReference>
<organism evidence="6 7">
    <name type="scientific">Merismopedia glauca CCAP 1448/3</name>
    <dbReference type="NCBI Taxonomy" id="1296344"/>
    <lineage>
        <taxon>Bacteria</taxon>
        <taxon>Bacillati</taxon>
        <taxon>Cyanobacteriota</taxon>
        <taxon>Cyanophyceae</taxon>
        <taxon>Synechococcales</taxon>
        <taxon>Merismopediaceae</taxon>
        <taxon>Merismopedia</taxon>
    </lineage>
</organism>
<dbReference type="InterPro" id="IPR008207">
    <property type="entry name" value="Sig_transdc_His_kin_Hpt_dom"/>
</dbReference>
<dbReference type="Pfam" id="PF00486">
    <property type="entry name" value="Trans_reg_C"/>
    <property type="match status" value="1"/>
</dbReference>
<dbReference type="Gene3D" id="3.40.50.2300">
    <property type="match status" value="3"/>
</dbReference>
<keyword evidence="7" id="KW-1185">Reference proteome</keyword>
<dbReference type="InterPro" id="IPR036641">
    <property type="entry name" value="HPT_dom_sf"/>
</dbReference>
<evidence type="ECO:0000259" key="4">
    <source>
        <dbReference type="PROSITE" id="PS50110"/>
    </source>
</evidence>
<dbReference type="OrthoDB" id="516439at2"/>
<dbReference type="GO" id="GO:0000976">
    <property type="term" value="F:transcription cis-regulatory region binding"/>
    <property type="evidence" value="ECO:0007669"/>
    <property type="project" value="TreeGrafter"/>
</dbReference>
<dbReference type="InterPro" id="IPR001789">
    <property type="entry name" value="Sig_transdc_resp-reg_receiver"/>
</dbReference>
<keyword evidence="2" id="KW-0597">Phosphoprotein</keyword>
<feature type="modified residue" description="4-aspartylphosphate" evidence="2">
    <location>
        <position position="407"/>
    </location>
</feature>